<evidence type="ECO:0000313" key="2">
    <source>
        <dbReference type="Proteomes" id="UP000243525"/>
    </source>
</evidence>
<evidence type="ECO:0000313" key="1">
    <source>
        <dbReference type="EMBL" id="PTN08044.1"/>
    </source>
</evidence>
<dbReference type="OrthoDB" id="5568642at2"/>
<comment type="caution">
    <text evidence="1">The sequence shown here is derived from an EMBL/GenBank/DDBJ whole genome shotgun (WGS) entry which is preliminary data.</text>
</comment>
<name>A0A2T5C0C1_9BACT</name>
<dbReference type="RefSeq" id="WP_107822773.1">
    <property type="nucleotide sequence ID" value="NZ_QAAD01000011.1"/>
</dbReference>
<reference evidence="1 2" key="1">
    <citation type="submission" date="2018-04" db="EMBL/GenBank/DDBJ databases">
        <title>Genomic Encyclopedia of Archaeal and Bacterial Type Strains, Phase II (KMG-II): from individual species to whole genera.</title>
        <authorList>
            <person name="Goeker M."/>
        </authorList>
    </citation>
    <scope>NUCLEOTIDE SEQUENCE [LARGE SCALE GENOMIC DNA]</scope>
    <source>
        <strain evidence="1 2">DSM 28823</strain>
    </source>
</reference>
<evidence type="ECO:0008006" key="3">
    <source>
        <dbReference type="Google" id="ProtNLM"/>
    </source>
</evidence>
<organism evidence="1 2">
    <name type="scientific">Mangrovibacterium marinum</name>
    <dbReference type="NCBI Taxonomy" id="1639118"/>
    <lineage>
        <taxon>Bacteria</taxon>
        <taxon>Pseudomonadati</taxon>
        <taxon>Bacteroidota</taxon>
        <taxon>Bacteroidia</taxon>
        <taxon>Marinilabiliales</taxon>
        <taxon>Prolixibacteraceae</taxon>
        <taxon>Mangrovibacterium</taxon>
    </lineage>
</organism>
<sequence length="100" mass="11089">MIFKEGVKIAGARPEIVIAMMVADQVYRELTGNEVTITEVTGGKHGTGSLHYVGAAIDLRIWGLSKAMLTKIVLEIRERLGENFDVVLESDHIHVEFQPK</sequence>
<dbReference type="Proteomes" id="UP000243525">
    <property type="component" value="Unassembled WGS sequence"/>
</dbReference>
<protein>
    <recommendedName>
        <fullName evidence="3">Peptidase M15-like protein</fullName>
    </recommendedName>
</protein>
<dbReference type="AlphaFoldDB" id="A0A2T5C0C1"/>
<gene>
    <name evidence="1" type="ORF">C8N47_11184</name>
</gene>
<accession>A0A2T5C0C1</accession>
<proteinExistence type="predicted"/>
<keyword evidence="2" id="KW-1185">Reference proteome</keyword>
<dbReference type="EMBL" id="QAAD01000011">
    <property type="protein sequence ID" value="PTN08044.1"/>
    <property type="molecule type" value="Genomic_DNA"/>
</dbReference>